<dbReference type="RefSeq" id="WP_173194038.1">
    <property type="nucleotide sequence ID" value="NZ_JABETK010000003.1"/>
</dbReference>
<evidence type="ECO:0000256" key="12">
    <source>
        <dbReference type="ARBA" id="ARBA00025705"/>
    </source>
</evidence>
<dbReference type="InterPro" id="IPR006367">
    <property type="entry name" value="Sirohaem_synthase_N"/>
</dbReference>
<evidence type="ECO:0000313" key="17">
    <source>
        <dbReference type="EMBL" id="MEX4010501.1"/>
    </source>
</evidence>
<dbReference type="InterPro" id="IPR006366">
    <property type="entry name" value="CobA/CysG_C"/>
</dbReference>
<keyword evidence="11" id="KW-0511">Multifunctional enzyme</keyword>
<dbReference type="InterPro" id="IPR037115">
    <property type="entry name" value="Sirohaem_synt_dimer_dom_sf"/>
</dbReference>
<comment type="similarity">
    <text evidence="2 14">Belongs to the precorrin methyltransferase family.</text>
</comment>
<reference evidence="17 18" key="1">
    <citation type="submission" date="2024-01" db="EMBL/GenBank/DDBJ databases">
        <title>New evidence supports the origin of RcGTA from prophage.</title>
        <authorList>
            <person name="Xu Y."/>
            <person name="Liu B."/>
            <person name="Chen F."/>
        </authorList>
    </citation>
    <scope>NUCLEOTIDE SEQUENCE [LARGE SCALE GENOMIC DNA]</scope>
    <source>
        <strain evidence="17 18">CBW1107-2</strain>
    </source>
</reference>
<dbReference type="InterPro" id="IPR000878">
    <property type="entry name" value="4pyrrol_Mease"/>
</dbReference>
<evidence type="ECO:0000313" key="18">
    <source>
        <dbReference type="Proteomes" id="UP001559025"/>
    </source>
</evidence>
<dbReference type="Gene3D" id="3.40.1010.10">
    <property type="entry name" value="Cobalt-precorrin-4 Transmethylase, Domain 1"/>
    <property type="match status" value="1"/>
</dbReference>
<evidence type="ECO:0000256" key="11">
    <source>
        <dbReference type="ARBA" id="ARBA00023268"/>
    </source>
</evidence>
<dbReference type="Gene3D" id="3.40.50.720">
    <property type="entry name" value="NAD(P)-binding Rossmann-like Domain"/>
    <property type="match status" value="1"/>
</dbReference>
<comment type="caution">
    <text evidence="17">The sequence shown here is derived from an EMBL/GenBank/DDBJ whole genome shotgun (WGS) entry which is preliminary data.</text>
</comment>
<proteinExistence type="inferred from homology"/>
<dbReference type="InterPro" id="IPR012409">
    <property type="entry name" value="Sirohaem_synth"/>
</dbReference>
<evidence type="ECO:0000256" key="3">
    <source>
        <dbReference type="ARBA" id="ARBA00022573"/>
    </source>
</evidence>
<dbReference type="GO" id="GO:0043115">
    <property type="term" value="F:precorrin-2 dehydrogenase activity"/>
    <property type="evidence" value="ECO:0007669"/>
    <property type="project" value="UniProtKB-EC"/>
</dbReference>
<evidence type="ECO:0000259" key="16">
    <source>
        <dbReference type="Pfam" id="PF10414"/>
    </source>
</evidence>
<dbReference type="NCBIfam" id="TIGR01470">
    <property type="entry name" value="cysG_Nterm"/>
    <property type="match status" value="1"/>
</dbReference>
<dbReference type="InterPro" id="IPR036291">
    <property type="entry name" value="NAD(P)-bd_dom_sf"/>
</dbReference>
<dbReference type="InterPro" id="IPR019478">
    <property type="entry name" value="Sirohaem_synthase_dimer_dom"/>
</dbReference>
<evidence type="ECO:0000256" key="6">
    <source>
        <dbReference type="ARBA" id="ARBA00022691"/>
    </source>
</evidence>
<name>A0ABV3X0R5_9HYPH</name>
<dbReference type="EC" id="1.3.1.76" evidence="17"/>
<dbReference type="InterPro" id="IPR014776">
    <property type="entry name" value="4pyrrole_Mease_sub2"/>
</dbReference>
<dbReference type="SUPFAM" id="SSF51735">
    <property type="entry name" value="NAD(P)-binding Rossmann-fold domains"/>
    <property type="match status" value="1"/>
</dbReference>
<feature type="domain" description="Tetrapyrrole methylase" evidence="15">
    <location>
        <begin position="230"/>
        <end position="441"/>
    </location>
</feature>
<organism evidence="17 18">
    <name type="scientific">Neoaquamicrobium sediminum</name>
    <dbReference type="NCBI Taxonomy" id="1849104"/>
    <lineage>
        <taxon>Bacteria</taxon>
        <taxon>Pseudomonadati</taxon>
        <taxon>Pseudomonadota</taxon>
        <taxon>Alphaproteobacteria</taxon>
        <taxon>Hyphomicrobiales</taxon>
        <taxon>Phyllobacteriaceae</taxon>
        <taxon>Neoaquamicrobium</taxon>
    </lineage>
</organism>
<dbReference type="CDD" id="cd11642">
    <property type="entry name" value="SUMT"/>
    <property type="match status" value="1"/>
</dbReference>
<evidence type="ECO:0000256" key="7">
    <source>
        <dbReference type="ARBA" id="ARBA00023002"/>
    </source>
</evidence>
<evidence type="ECO:0000256" key="13">
    <source>
        <dbReference type="ARBA" id="ARBA00047561"/>
    </source>
</evidence>
<evidence type="ECO:0000256" key="10">
    <source>
        <dbReference type="ARBA" id="ARBA00023244"/>
    </source>
</evidence>
<keyword evidence="6" id="KW-0949">S-adenosyl-L-methionine</keyword>
<dbReference type="InterPro" id="IPR035996">
    <property type="entry name" value="4pyrrol_Methylase_sf"/>
</dbReference>
<evidence type="ECO:0000256" key="8">
    <source>
        <dbReference type="ARBA" id="ARBA00023027"/>
    </source>
</evidence>
<keyword evidence="4 14" id="KW-0489">Methyltransferase</keyword>
<evidence type="ECO:0000259" key="15">
    <source>
        <dbReference type="Pfam" id="PF00590"/>
    </source>
</evidence>
<dbReference type="SUPFAM" id="SSF53790">
    <property type="entry name" value="Tetrapyrrole methylase"/>
    <property type="match status" value="1"/>
</dbReference>
<sequence length="508" mass="54158">MHIVSRLPSDPAPRIGALSVLPVFLDLTGKRAVVVGGSEAAAWKVELLVSAGANVDLYAGELSEGMEEVAVRHPAIRHFPRSWRAGDLNGAAVALCDAEHDVEAVAFEQAAREAGVPCNIIDRPEYCHFQFGTIVNRSPVVVGISTSGAAPVLGQAIRRRIETLLPPTLAGWAGLARDWRRRVAEALPVGPARRRFWERFVDRAFGPAADETSEASLLGGLQDIESRGHVTFVGAGPGDAELITLKAIRALQAADVILFDDLVSDEVLELARREAKRILVGKRAGRASCKQHEINDLMVKLANAGRRVVRLKSGDPMIFGRAGEEIAELERHGIGYDVVPGVTAGLALAATLGVSLTHRDKARSVRFITGHSQHGGLPDDIDWMAIADPSTTTIFYMGGRTASSIASLLISHGMPPETPVVIAADIGRIGETKLCCDLADLSKGINTLLNGGPVVIGIGSVFAERRADPATVMAAGSSWTDEFGDTCPQVSFERRAALQTIVQIDRVT</sequence>
<dbReference type="GO" id="GO:0004851">
    <property type="term" value="F:uroporphyrin-III C-methyltransferase activity"/>
    <property type="evidence" value="ECO:0007669"/>
    <property type="project" value="UniProtKB-EC"/>
</dbReference>
<keyword evidence="7 17" id="KW-0560">Oxidoreductase</keyword>
<gene>
    <name evidence="17" type="primary">cysG</name>
    <name evidence="17" type="ORF">V1479_24650</name>
</gene>
<dbReference type="Pfam" id="PF10414">
    <property type="entry name" value="CysG_dimeriser"/>
    <property type="match status" value="1"/>
</dbReference>
<keyword evidence="3" id="KW-0169">Cobalamin biosynthesis</keyword>
<dbReference type="GO" id="GO:0051266">
    <property type="term" value="F:sirohydrochlorin ferrochelatase activity"/>
    <property type="evidence" value="ECO:0007669"/>
    <property type="project" value="UniProtKB-EC"/>
</dbReference>
<dbReference type="InterPro" id="IPR050161">
    <property type="entry name" value="Siro_Cobalamin_biosynth"/>
</dbReference>
<dbReference type="PROSITE" id="PS00840">
    <property type="entry name" value="SUMT_2"/>
    <property type="match status" value="1"/>
</dbReference>
<evidence type="ECO:0000256" key="4">
    <source>
        <dbReference type="ARBA" id="ARBA00022603"/>
    </source>
</evidence>
<comment type="catalytic activity">
    <reaction evidence="13">
        <text>precorrin-2 + NAD(+) = sirohydrochlorin + NADH + 2 H(+)</text>
        <dbReference type="Rhea" id="RHEA:15613"/>
        <dbReference type="ChEBI" id="CHEBI:15378"/>
        <dbReference type="ChEBI" id="CHEBI:57540"/>
        <dbReference type="ChEBI" id="CHEBI:57945"/>
        <dbReference type="ChEBI" id="CHEBI:58351"/>
        <dbReference type="ChEBI" id="CHEBI:58827"/>
        <dbReference type="EC" id="1.3.1.76"/>
    </reaction>
</comment>
<evidence type="ECO:0000256" key="5">
    <source>
        <dbReference type="ARBA" id="ARBA00022679"/>
    </source>
</evidence>
<keyword evidence="8" id="KW-0520">NAD</keyword>
<dbReference type="PANTHER" id="PTHR45790">
    <property type="entry name" value="SIROHEME SYNTHASE-RELATED"/>
    <property type="match status" value="1"/>
</dbReference>
<dbReference type="PROSITE" id="PS00839">
    <property type="entry name" value="SUMT_1"/>
    <property type="match status" value="1"/>
</dbReference>
<dbReference type="Gene3D" id="1.10.8.210">
    <property type="entry name" value="Sirohaem synthase, dimerisation domain"/>
    <property type="match status" value="1"/>
</dbReference>
<evidence type="ECO:0000256" key="9">
    <source>
        <dbReference type="ARBA" id="ARBA00023239"/>
    </source>
</evidence>
<dbReference type="Gene3D" id="3.30.160.110">
    <property type="entry name" value="Siroheme synthase, domain 2"/>
    <property type="match status" value="1"/>
</dbReference>
<dbReference type="PIRSF" id="PIRSF036426">
    <property type="entry name" value="Sirohaem_synth"/>
    <property type="match status" value="1"/>
</dbReference>
<dbReference type="EC" id="4.99.1.4" evidence="17"/>
<dbReference type="EC" id="2.1.1.107" evidence="17"/>
<dbReference type="Pfam" id="PF00590">
    <property type="entry name" value="TP_methylase"/>
    <property type="match status" value="1"/>
</dbReference>
<dbReference type="NCBIfam" id="NF007922">
    <property type="entry name" value="PRK10637.1"/>
    <property type="match status" value="1"/>
</dbReference>
<dbReference type="Proteomes" id="UP001559025">
    <property type="component" value="Unassembled WGS sequence"/>
</dbReference>
<keyword evidence="9 17" id="KW-0456">Lyase</keyword>
<keyword evidence="10" id="KW-0627">Porphyrin biosynthesis</keyword>
<dbReference type="InterPro" id="IPR014777">
    <property type="entry name" value="4pyrrole_Mease_sub1"/>
</dbReference>
<dbReference type="SUPFAM" id="SSF75615">
    <property type="entry name" value="Siroheme synthase middle domains-like"/>
    <property type="match status" value="1"/>
</dbReference>
<dbReference type="PANTHER" id="PTHR45790:SF3">
    <property type="entry name" value="S-ADENOSYL-L-METHIONINE-DEPENDENT UROPORPHYRINOGEN III METHYLTRANSFERASE, CHLOROPLASTIC"/>
    <property type="match status" value="1"/>
</dbReference>
<protein>
    <submittedName>
        <fullName evidence="17">Siroheme synthase CysG</fullName>
        <ecNumber evidence="17">1.3.1.76</ecNumber>
        <ecNumber evidence="17">2.1.1.107</ecNumber>
        <ecNumber evidence="17">4.99.1.4</ecNumber>
    </submittedName>
</protein>
<dbReference type="NCBIfam" id="TIGR01469">
    <property type="entry name" value="cobA_cysG_Cterm"/>
    <property type="match status" value="1"/>
</dbReference>
<evidence type="ECO:0000256" key="1">
    <source>
        <dbReference type="ARBA" id="ARBA00005010"/>
    </source>
</evidence>
<feature type="domain" description="Sirohaem synthase dimerisation" evidence="16">
    <location>
        <begin position="170"/>
        <end position="208"/>
    </location>
</feature>
<keyword evidence="5 14" id="KW-0808">Transferase</keyword>
<dbReference type="NCBIfam" id="NF004790">
    <property type="entry name" value="PRK06136.1"/>
    <property type="match status" value="1"/>
</dbReference>
<dbReference type="GO" id="GO:0032259">
    <property type="term" value="P:methylation"/>
    <property type="evidence" value="ECO:0007669"/>
    <property type="project" value="UniProtKB-KW"/>
</dbReference>
<evidence type="ECO:0000256" key="14">
    <source>
        <dbReference type="RuleBase" id="RU003960"/>
    </source>
</evidence>
<comment type="pathway">
    <text evidence="12">Porphyrin-containing compound metabolism; siroheme biosynthesis; precorrin-2 from uroporphyrinogen III: step 1/1.</text>
</comment>
<keyword evidence="18" id="KW-1185">Reference proteome</keyword>
<evidence type="ECO:0000256" key="2">
    <source>
        <dbReference type="ARBA" id="ARBA00005879"/>
    </source>
</evidence>
<comment type="pathway">
    <text evidence="1">Porphyrin-containing compound metabolism; siroheme biosynthesis; sirohydrochlorin from precorrin-2: step 1/1.</text>
</comment>
<dbReference type="EMBL" id="JAZHFV010000015">
    <property type="protein sequence ID" value="MEX4010501.1"/>
    <property type="molecule type" value="Genomic_DNA"/>
</dbReference>
<dbReference type="Pfam" id="PF13241">
    <property type="entry name" value="NAD_binding_7"/>
    <property type="match status" value="1"/>
</dbReference>
<dbReference type="InterPro" id="IPR003043">
    <property type="entry name" value="Uropor_MeTrfase_CS"/>
</dbReference>
<dbReference type="Gene3D" id="3.30.950.10">
    <property type="entry name" value="Methyltransferase, Cobalt-precorrin-4 Transmethylase, Domain 2"/>
    <property type="match status" value="1"/>
</dbReference>
<accession>A0ABV3X0R5</accession>